<dbReference type="PROSITE" id="PS50931">
    <property type="entry name" value="HTH_LYSR"/>
    <property type="match status" value="1"/>
</dbReference>
<dbReference type="EMBL" id="MCAS01000048">
    <property type="protein sequence ID" value="RKF34587.1"/>
    <property type="molecule type" value="Genomic_DNA"/>
</dbReference>
<gene>
    <name evidence="6" type="ORF">BCY88_37725</name>
</gene>
<dbReference type="InterPro" id="IPR005119">
    <property type="entry name" value="LysR_subst-bd"/>
</dbReference>
<dbReference type="RefSeq" id="WP_120348333.1">
    <property type="nucleotide sequence ID" value="NZ_MCAS01000048.1"/>
</dbReference>
<feature type="domain" description="HTH lysR-type" evidence="5">
    <location>
        <begin position="16"/>
        <end position="63"/>
    </location>
</feature>
<evidence type="ECO:0000256" key="2">
    <source>
        <dbReference type="ARBA" id="ARBA00023015"/>
    </source>
</evidence>
<name>A0A3R7L7B8_9BURK</name>
<dbReference type="Gene3D" id="3.40.190.290">
    <property type="match status" value="1"/>
</dbReference>
<dbReference type="SUPFAM" id="SSF46785">
    <property type="entry name" value="Winged helix' DNA-binding domain"/>
    <property type="match status" value="1"/>
</dbReference>
<dbReference type="OrthoDB" id="8650959at2"/>
<dbReference type="InterPro" id="IPR058163">
    <property type="entry name" value="LysR-type_TF_proteobact-type"/>
</dbReference>
<dbReference type="GO" id="GO:0003677">
    <property type="term" value="F:DNA binding"/>
    <property type="evidence" value="ECO:0007669"/>
    <property type="project" value="UniProtKB-KW"/>
</dbReference>
<keyword evidence="4" id="KW-0804">Transcription</keyword>
<dbReference type="InterPro" id="IPR036388">
    <property type="entry name" value="WH-like_DNA-bd_sf"/>
</dbReference>
<dbReference type="AlphaFoldDB" id="A0A3R7L7B8"/>
<keyword evidence="2" id="KW-0805">Transcription regulation</keyword>
<dbReference type="Proteomes" id="UP000283709">
    <property type="component" value="Unassembled WGS sequence"/>
</dbReference>
<dbReference type="InterPro" id="IPR036390">
    <property type="entry name" value="WH_DNA-bd_sf"/>
</dbReference>
<evidence type="ECO:0000259" key="5">
    <source>
        <dbReference type="PROSITE" id="PS50931"/>
    </source>
</evidence>
<comment type="caution">
    <text evidence="6">The sequence shown here is derived from an EMBL/GenBank/DDBJ whole genome shotgun (WGS) entry which is preliminary data.</text>
</comment>
<comment type="similarity">
    <text evidence="1">Belongs to the LysR transcriptional regulatory family.</text>
</comment>
<dbReference type="SUPFAM" id="SSF53850">
    <property type="entry name" value="Periplasmic binding protein-like II"/>
    <property type="match status" value="1"/>
</dbReference>
<reference evidence="6 7" key="1">
    <citation type="submission" date="2016-07" db="EMBL/GenBank/DDBJ databases">
        <title>Genome analysis of Burkholderia fungorum ES3-20.</title>
        <authorList>
            <person name="Xu D."/>
            <person name="Yao R."/>
            <person name="Zheng S."/>
        </authorList>
    </citation>
    <scope>NUCLEOTIDE SEQUENCE [LARGE SCALE GENOMIC DNA]</scope>
    <source>
        <strain evidence="6 7">ES3-20</strain>
    </source>
</reference>
<dbReference type="GO" id="GO:0003700">
    <property type="term" value="F:DNA-binding transcription factor activity"/>
    <property type="evidence" value="ECO:0007669"/>
    <property type="project" value="InterPro"/>
</dbReference>
<keyword evidence="3" id="KW-0238">DNA-binding</keyword>
<dbReference type="FunFam" id="1.10.10.10:FF:000001">
    <property type="entry name" value="LysR family transcriptional regulator"/>
    <property type="match status" value="1"/>
</dbReference>
<sequence length="312" mass="33717">MPFDERMLNGMGVLTAIVDCGSFAAAGEALDMSQSGVSRSVARLETRLGIRLFDRTTRSVTLTDEGRRFYEQIVPLLGGLEEAAATAAQGATAIRGRLRVSMDPLFSRLVLGQRLGGFIDKHPDLQLELITRDQLGDMVADGFDLAIRFGTPPVSTLIARKLIDTRIMTVAAPSYLKKHGHPASPAELESGKHVCIKFRDPLTGYPFNWEFHRGRKKIAITPQGRLTINDVGTLHSVCAAGQGVAQVLALGVESLLTSGKLVELFPDWADGVYPLYALYPSRHQPPAKVRAFFDFIVSVMGGGGLGREGAVG</sequence>
<dbReference type="Gene3D" id="1.10.10.10">
    <property type="entry name" value="Winged helix-like DNA-binding domain superfamily/Winged helix DNA-binding domain"/>
    <property type="match status" value="1"/>
</dbReference>
<dbReference type="PANTHER" id="PTHR30537:SF5">
    <property type="entry name" value="HTH-TYPE TRANSCRIPTIONAL ACTIVATOR TTDR-RELATED"/>
    <property type="match status" value="1"/>
</dbReference>
<dbReference type="InterPro" id="IPR000847">
    <property type="entry name" value="LysR_HTH_N"/>
</dbReference>
<accession>A0A3R7L7B8</accession>
<proteinExistence type="inferred from homology"/>
<dbReference type="PANTHER" id="PTHR30537">
    <property type="entry name" value="HTH-TYPE TRANSCRIPTIONAL REGULATOR"/>
    <property type="match status" value="1"/>
</dbReference>
<evidence type="ECO:0000256" key="4">
    <source>
        <dbReference type="ARBA" id="ARBA00023163"/>
    </source>
</evidence>
<dbReference type="CDD" id="cd08422">
    <property type="entry name" value="PBP2_CrgA_like"/>
    <property type="match status" value="1"/>
</dbReference>
<evidence type="ECO:0000256" key="1">
    <source>
        <dbReference type="ARBA" id="ARBA00009437"/>
    </source>
</evidence>
<dbReference type="Pfam" id="PF00126">
    <property type="entry name" value="HTH_1"/>
    <property type="match status" value="1"/>
</dbReference>
<evidence type="ECO:0000313" key="6">
    <source>
        <dbReference type="EMBL" id="RKF34587.1"/>
    </source>
</evidence>
<dbReference type="Pfam" id="PF03466">
    <property type="entry name" value="LysR_substrate"/>
    <property type="match status" value="1"/>
</dbReference>
<dbReference type="PRINTS" id="PR00039">
    <property type="entry name" value="HTHLYSR"/>
</dbReference>
<protein>
    <submittedName>
        <fullName evidence="6">LysR family transcriptional regulator</fullName>
    </submittedName>
</protein>
<evidence type="ECO:0000313" key="7">
    <source>
        <dbReference type="Proteomes" id="UP000283709"/>
    </source>
</evidence>
<evidence type="ECO:0000256" key="3">
    <source>
        <dbReference type="ARBA" id="ARBA00023125"/>
    </source>
</evidence>
<organism evidence="6 7">
    <name type="scientific">Paraburkholderia fungorum</name>
    <dbReference type="NCBI Taxonomy" id="134537"/>
    <lineage>
        <taxon>Bacteria</taxon>
        <taxon>Pseudomonadati</taxon>
        <taxon>Pseudomonadota</taxon>
        <taxon>Betaproteobacteria</taxon>
        <taxon>Burkholderiales</taxon>
        <taxon>Burkholderiaceae</taxon>
        <taxon>Paraburkholderia</taxon>
    </lineage>
</organism>